<organism evidence="2 3">
    <name type="scientific">Candidatus Chisholmbacteria bacterium RIFCSPHIGHO2_01_FULL_48_12</name>
    <dbReference type="NCBI Taxonomy" id="1797589"/>
    <lineage>
        <taxon>Bacteria</taxon>
        <taxon>Candidatus Chisholmiibacteriota</taxon>
    </lineage>
</organism>
<name>A0A1G1VPF5_9BACT</name>
<comment type="caution">
    <text evidence="2">The sequence shown here is derived from an EMBL/GenBank/DDBJ whole genome shotgun (WGS) entry which is preliminary data.</text>
</comment>
<gene>
    <name evidence="2" type="ORF">A2784_03680</name>
</gene>
<dbReference type="SUPFAM" id="SSF82708">
    <property type="entry name" value="R3H domain"/>
    <property type="match status" value="1"/>
</dbReference>
<dbReference type="EMBL" id="MHCH01000030">
    <property type="protein sequence ID" value="OGY17281.1"/>
    <property type="molecule type" value="Genomic_DNA"/>
</dbReference>
<feature type="domain" description="R3H" evidence="1">
    <location>
        <begin position="88"/>
        <end position="154"/>
    </location>
</feature>
<dbReference type="InterPro" id="IPR039247">
    <property type="entry name" value="KhpB"/>
</dbReference>
<dbReference type="PROSITE" id="PS51061">
    <property type="entry name" value="R3H"/>
    <property type="match status" value="1"/>
</dbReference>
<protein>
    <recommendedName>
        <fullName evidence="1">R3H domain-containing protein</fullName>
    </recommendedName>
</protein>
<dbReference type="Gene3D" id="3.30.1370.50">
    <property type="entry name" value="R3H-like domain"/>
    <property type="match status" value="1"/>
</dbReference>
<dbReference type="SMART" id="SM00393">
    <property type="entry name" value="R3H"/>
    <property type="match status" value="1"/>
</dbReference>
<dbReference type="InterPro" id="IPR034079">
    <property type="entry name" value="R3H_KhpB"/>
</dbReference>
<dbReference type="PANTHER" id="PTHR35800:SF1">
    <property type="entry name" value="RNA-BINDING PROTEIN KHPB"/>
    <property type="match status" value="1"/>
</dbReference>
<dbReference type="InterPro" id="IPR015946">
    <property type="entry name" value="KH_dom-like_a/b"/>
</dbReference>
<proteinExistence type="predicted"/>
<dbReference type="Pfam" id="PF01424">
    <property type="entry name" value="R3H"/>
    <property type="match status" value="1"/>
</dbReference>
<dbReference type="GO" id="GO:0003723">
    <property type="term" value="F:RNA binding"/>
    <property type="evidence" value="ECO:0007669"/>
    <property type="project" value="InterPro"/>
</dbReference>
<sequence length="158" mass="17944">MSETIVDRITQITRDLIAALGLAASAIDTTSKDDGFIVQLQLSPSDSGILIGYHAETLNHFQLILSLIVHQQLKSWHRLTVNINDYRQNREATLTEMAHNAAERVRLTNKEVVMPYLDSFERRFIHLALSQETDLETVSLGEGRDRRLVIRPQSEPHS</sequence>
<dbReference type="STRING" id="1797589.A2784_03680"/>
<dbReference type="PANTHER" id="PTHR35800">
    <property type="entry name" value="PROTEIN JAG"/>
    <property type="match status" value="1"/>
</dbReference>
<dbReference type="CDD" id="cd02644">
    <property type="entry name" value="R3H_jag"/>
    <property type="match status" value="1"/>
</dbReference>
<evidence type="ECO:0000313" key="2">
    <source>
        <dbReference type="EMBL" id="OGY17281.1"/>
    </source>
</evidence>
<dbReference type="Gene3D" id="3.30.300.20">
    <property type="match status" value="1"/>
</dbReference>
<dbReference type="InterPro" id="IPR036867">
    <property type="entry name" value="R3H_dom_sf"/>
</dbReference>
<reference evidence="2 3" key="1">
    <citation type="journal article" date="2016" name="Nat. Commun.">
        <title>Thousands of microbial genomes shed light on interconnected biogeochemical processes in an aquifer system.</title>
        <authorList>
            <person name="Anantharaman K."/>
            <person name="Brown C.T."/>
            <person name="Hug L.A."/>
            <person name="Sharon I."/>
            <person name="Castelle C.J."/>
            <person name="Probst A.J."/>
            <person name="Thomas B.C."/>
            <person name="Singh A."/>
            <person name="Wilkins M.J."/>
            <person name="Karaoz U."/>
            <person name="Brodie E.L."/>
            <person name="Williams K.H."/>
            <person name="Hubbard S.S."/>
            <person name="Banfield J.F."/>
        </authorList>
    </citation>
    <scope>NUCLEOTIDE SEQUENCE [LARGE SCALE GENOMIC DNA]</scope>
</reference>
<dbReference type="Proteomes" id="UP000177324">
    <property type="component" value="Unassembled WGS sequence"/>
</dbReference>
<dbReference type="InterPro" id="IPR001374">
    <property type="entry name" value="R3H_dom"/>
</dbReference>
<accession>A0A1G1VPF5</accession>
<dbReference type="AlphaFoldDB" id="A0A1G1VPF5"/>
<evidence type="ECO:0000313" key="3">
    <source>
        <dbReference type="Proteomes" id="UP000177324"/>
    </source>
</evidence>
<evidence type="ECO:0000259" key="1">
    <source>
        <dbReference type="PROSITE" id="PS51061"/>
    </source>
</evidence>